<evidence type="ECO:0000256" key="6">
    <source>
        <dbReference type="ARBA" id="ARBA00022741"/>
    </source>
</evidence>
<dbReference type="PROSITE" id="PS01050">
    <property type="entry name" value="YJEF_C_2"/>
    <property type="match status" value="1"/>
</dbReference>
<accession>A0AAI9X0Y7</accession>
<dbReference type="GO" id="GO:0046496">
    <property type="term" value="P:nicotinamide nucleotide metabolic process"/>
    <property type="evidence" value="ECO:0007669"/>
    <property type="project" value="UniProtKB-UniRule"/>
</dbReference>
<evidence type="ECO:0000256" key="12">
    <source>
        <dbReference type="ARBA" id="ARBA00023239"/>
    </source>
</evidence>
<dbReference type="Gene3D" id="3.40.50.10260">
    <property type="entry name" value="YjeF N-terminal domain"/>
    <property type="match status" value="1"/>
</dbReference>
<proteinExistence type="inferred from homology"/>
<reference evidence="21 22" key="1">
    <citation type="journal article" date="2012" name="J. Proteome Res.">
        <title>Application of Spiroplasma melliferum proteogenomic profiling for the discovery of virulence factors and pathogenicity mechanisms in host-associated spiroplasmas.</title>
        <authorList>
            <person name="Alexeev D."/>
            <person name="Kostrjukova E."/>
            <person name="Aliper A."/>
            <person name="Popenko A."/>
            <person name="Bazaleev N."/>
            <person name="Tyakht A."/>
            <person name="Selezneva O."/>
            <person name="Akopian T."/>
            <person name="Prichodko E."/>
            <person name="Kondratov I."/>
            <person name="Chukin M."/>
            <person name="Demina I."/>
            <person name="Galyamina M."/>
            <person name="Kamashev D."/>
            <person name="Vanyushkina A."/>
            <person name="Ladygina V."/>
            <person name="Levitskii S."/>
            <person name="Lazarev V."/>
            <person name="Govorun V."/>
        </authorList>
    </citation>
    <scope>NUCLEOTIDE SEQUENCE [LARGE SCALE GENOMIC DNA]</scope>
    <source>
        <strain evidence="21 22">KC3</strain>
    </source>
</reference>
<comment type="catalytic activity">
    <reaction evidence="2 18">
        <text>(6R)-NADPHX = (6S)-NADPHX</text>
        <dbReference type="Rhea" id="RHEA:32227"/>
        <dbReference type="ChEBI" id="CHEBI:64076"/>
        <dbReference type="ChEBI" id="CHEBI:64077"/>
        <dbReference type="EC" id="5.1.99.6"/>
    </reaction>
</comment>
<evidence type="ECO:0000256" key="9">
    <source>
        <dbReference type="ARBA" id="ARBA00022958"/>
    </source>
</evidence>
<comment type="cofactor">
    <cofactor evidence="18">
        <name>K(+)</name>
        <dbReference type="ChEBI" id="CHEBI:29103"/>
    </cofactor>
    <text evidence="18">Binds 1 potassium ion per subunit.</text>
</comment>
<dbReference type="SUPFAM" id="SSF53613">
    <property type="entry name" value="Ribokinase-like"/>
    <property type="match status" value="1"/>
</dbReference>
<evidence type="ECO:0000256" key="10">
    <source>
        <dbReference type="ARBA" id="ARBA00023027"/>
    </source>
</evidence>
<dbReference type="GO" id="GO:0046872">
    <property type="term" value="F:metal ion binding"/>
    <property type="evidence" value="ECO:0007669"/>
    <property type="project" value="UniProtKB-UniRule"/>
</dbReference>
<dbReference type="PANTHER" id="PTHR12592">
    <property type="entry name" value="ATP-DEPENDENT (S)-NAD(P)H-HYDRATE DEHYDRATASE FAMILY MEMBER"/>
    <property type="match status" value="1"/>
</dbReference>
<comment type="subunit">
    <text evidence="17">Homotetramer.</text>
</comment>
<sequence>MLYISNQQDTKNLENFIFNQFDIPPVKLMAKAAEGLFHHLNLAVHSFLILTNVGNNGGDGFCLAKLINDYDGTKKIHIHICTDKKTFDNAKTPEVAYYYSLVKKLRNVTMTFLDDNIEAVILWTDIIIDCIFGISYHGKMPPAIAEIIKKVNESQKYVLACDIPSGIENDSATIPTIAIKANKTVTFFTYKSAFINYDIIPYLGKVVVWQLGFHQQEINSICAKLIDNNLFYTDSVQLHSRSLISHKGIYGNLLIFASSLEYLNAGTLVANMALNAGIGLVIWALSPELLGKTNNTAPEITFCDASDRARILDLLTNKVNVVAYGMGKEKTERTYNTLNYILDNYKGSIVVDADGINVLDAPLLRKLRGRAILTPHALELSRLINKSVPEILNSRINIAKEFANKYKIIVVLKGYQSIITDGNRVYINGTGNPYMAVAGMGDTLTGLIASLVGQGYELFEAAIVGTYLHGLAGDEISQYKKPVLPTDIIDQIGFVLAELIGNEDSINFKK</sequence>
<feature type="binding site" evidence="17">
    <location>
        <begin position="413"/>
        <end position="417"/>
    </location>
    <ligand>
        <name>AMP</name>
        <dbReference type="ChEBI" id="CHEBI:456215"/>
    </ligand>
</feature>
<dbReference type="GO" id="GO:0016301">
    <property type="term" value="F:kinase activity"/>
    <property type="evidence" value="ECO:0007669"/>
    <property type="project" value="UniProtKB-KW"/>
</dbReference>
<comment type="catalytic activity">
    <reaction evidence="1 18">
        <text>(6R)-NADHX = (6S)-NADHX</text>
        <dbReference type="Rhea" id="RHEA:32215"/>
        <dbReference type="ChEBI" id="CHEBI:64074"/>
        <dbReference type="ChEBI" id="CHEBI:64075"/>
        <dbReference type="EC" id="5.1.99.6"/>
    </reaction>
</comment>
<keyword evidence="9 18" id="KW-0630">Potassium</keyword>
<comment type="cofactor">
    <cofactor evidence="17">
        <name>Mg(2+)</name>
        <dbReference type="ChEBI" id="CHEBI:18420"/>
    </cofactor>
</comment>
<dbReference type="Pfam" id="PF01256">
    <property type="entry name" value="Carb_kinase"/>
    <property type="match status" value="1"/>
</dbReference>
<dbReference type="InterPro" id="IPR017953">
    <property type="entry name" value="Carbohydrate_kinase_pred_CS"/>
</dbReference>
<dbReference type="InterPro" id="IPR036652">
    <property type="entry name" value="YjeF_N_dom_sf"/>
</dbReference>
<keyword evidence="5 18" id="KW-0479">Metal-binding</keyword>
<dbReference type="InterPro" id="IPR000631">
    <property type="entry name" value="CARKD"/>
</dbReference>
<comment type="catalytic activity">
    <reaction evidence="15 17 18">
        <text>(6S)-NADHX + ADP = AMP + phosphate + NADH + H(+)</text>
        <dbReference type="Rhea" id="RHEA:32223"/>
        <dbReference type="ChEBI" id="CHEBI:15378"/>
        <dbReference type="ChEBI" id="CHEBI:43474"/>
        <dbReference type="ChEBI" id="CHEBI:57945"/>
        <dbReference type="ChEBI" id="CHEBI:64074"/>
        <dbReference type="ChEBI" id="CHEBI:456215"/>
        <dbReference type="ChEBI" id="CHEBI:456216"/>
        <dbReference type="EC" id="4.2.1.136"/>
    </reaction>
</comment>
<feature type="domain" description="YjeF N-terminal" evidence="20">
    <location>
        <begin position="10"/>
        <end position="219"/>
    </location>
</feature>
<dbReference type="Pfam" id="PF03853">
    <property type="entry name" value="YjeF_N"/>
    <property type="match status" value="1"/>
</dbReference>
<evidence type="ECO:0000256" key="14">
    <source>
        <dbReference type="ARBA" id="ARBA00025153"/>
    </source>
</evidence>
<dbReference type="CDD" id="cd01171">
    <property type="entry name" value="YXKO-related"/>
    <property type="match status" value="1"/>
</dbReference>
<feature type="binding site" evidence="17">
    <location>
        <position position="327"/>
    </location>
    <ligand>
        <name>(6S)-NADPHX</name>
        <dbReference type="ChEBI" id="CHEBI:64076"/>
    </ligand>
</feature>
<evidence type="ECO:0000256" key="5">
    <source>
        <dbReference type="ARBA" id="ARBA00022723"/>
    </source>
</evidence>
<dbReference type="EMBL" id="AGBZ02000001">
    <property type="protein sequence ID" value="KAI92543.1"/>
    <property type="molecule type" value="Genomic_DNA"/>
</dbReference>
<feature type="binding site" evidence="17">
    <location>
        <position position="442"/>
    </location>
    <ligand>
        <name>(6S)-NADPHX</name>
        <dbReference type="ChEBI" id="CHEBI:64076"/>
    </ligand>
</feature>
<evidence type="ECO:0000256" key="1">
    <source>
        <dbReference type="ARBA" id="ARBA00000013"/>
    </source>
</evidence>
<dbReference type="AlphaFoldDB" id="A0AAI9X0Y7"/>
<dbReference type="NCBIfam" id="TIGR00196">
    <property type="entry name" value="yjeF_cterm"/>
    <property type="match status" value="1"/>
</dbReference>
<dbReference type="InterPro" id="IPR004443">
    <property type="entry name" value="YjeF_N_dom"/>
</dbReference>
<dbReference type="InterPro" id="IPR029056">
    <property type="entry name" value="Ribokinase-like"/>
</dbReference>
<evidence type="ECO:0000313" key="21">
    <source>
        <dbReference type="EMBL" id="KAI92543.1"/>
    </source>
</evidence>
<organism evidence="21 22">
    <name type="scientific">Spiroplasma melliferum KC3</name>
    <dbReference type="NCBI Taxonomy" id="570509"/>
    <lineage>
        <taxon>Bacteria</taxon>
        <taxon>Bacillati</taxon>
        <taxon>Mycoplasmatota</taxon>
        <taxon>Mollicutes</taxon>
        <taxon>Entomoplasmatales</taxon>
        <taxon>Spiroplasmataceae</taxon>
        <taxon>Spiroplasma</taxon>
    </lineage>
</organism>
<keyword evidence="12 17" id="KW-0456">Lyase</keyword>
<keyword evidence="8 17" id="KW-0521">NADP</keyword>
<evidence type="ECO:0000256" key="3">
    <source>
        <dbReference type="ARBA" id="ARBA00006001"/>
    </source>
</evidence>
<evidence type="ECO:0000313" key="22">
    <source>
        <dbReference type="Proteomes" id="UP000004057"/>
    </source>
</evidence>
<comment type="similarity">
    <text evidence="3 18">In the N-terminal section; belongs to the NnrE/AIBP family.</text>
</comment>
<dbReference type="EC" id="4.2.1.136" evidence="17"/>
<keyword evidence="21" id="KW-0418">Kinase</keyword>
<comment type="similarity">
    <text evidence="17">Belongs to the NnrD/CARKD family.</text>
</comment>
<keyword evidence="13" id="KW-0511">Multifunctional enzyme</keyword>
<dbReference type="GO" id="GO:0110051">
    <property type="term" value="P:metabolite repair"/>
    <property type="evidence" value="ECO:0007669"/>
    <property type="project" value="TreeGrafter"/>
</dbReference>
<evidence type="ECO:0000259" key="20">
    <source>
        <dbReference type="PROSITE" id="PS51385"/>
    </source>
</evidence>
<comment type="function">
    <text evidence="14 18">Bifunctional enzyme that catalyzes the epimerization of the S- and R-forms of NAD(P)HX and the dehydration of the S-form of NAD(P)HX at the expense of ADP, which is converted to AMP. This allows the repair of both epimers of NAD(P)HX, a damaged form of NAD(P)H that is a result of enzymatic or heat-dependent hydration.</text>
</comment>
<comment type="catalytic activity">
    <reaction evidence="16 17 18">
        <text>(6S)-NADPHX + ADP = AMP + phosphate + NADPH + H(+)</text>
        <dbReference type="Rhea" id="RHEA:32235"/>
        <dbReference type="ChEBI" id="CHEBI:15378"/>
        <dbReference type="ChEBI" id="CHEBI:43474"/>
        <dbReference type="ChEBI" id="CHEBI:57783"/>
        <dbReference type="ChEBI" id="CHEBI:64076"/>
        <dbReference type="ChEBI" id="CHEBI:456215"/>
        <dbReference type="ChEBI" id="CHEBI:456216"/>
        <dbReference type="EC" id="4.2.1.136"/>
    </reaction>
</comment>
<dbReference type="PROSITE" id="PS51385">
    <property type="entry name" value="YJEF_N"/>
    <property type="match status" value="1"/>
</dbReference>
<keyword evidence="6 17" id="KW-0547">Nucleotide-binding</keyword>
<dbReference type="SUPFAM" id="SSF64153">
    <property type="entry name" value="YjeF N-terminal domain-like"/>
    <property type="match status" value="1"/>
</dbReference>
<dbReference type="Proteomes" id="UP000004057">
    <property type="component" value="Unassembled WGS sequence"/>
</dbReference>
<evidence type="ECO:0000256" key="17">
    <source>
        <dbReference type="HAMAP-Rule" id="MF_01965"/>
    </source>
</evidence>
<feature type="binding site" evidence="17">
    <location>
        <position position="441"/>
    </location>
    <ligand>
        <name>AMP</name>
        <dbReference type="ChEBI" id="CHEBI:456215"/>
    </ligand>
</feature>
<name>A0AAI9X0Y7_SPIME</name>
<dbReference type="GO" id="GO:0005524">
    <property type="term" value="F:ATP binding"/>
    <property type="evidence" value="ECO:0007669"/>
    <property type="project" value="UniProtKB-UniRule"/>
</dbReference>
<dbReference type="PROSITE" id="PS51383">
    <property type="entry name" value="YJEF_C_3"/>
    <property type="match status" value="1"/>
</dbReference>
<evidence type="ECO:0000256" key="15">
    <source>
        <dbReference type="ARBA" id="ARBA00048238"/>
    </source>
</evidence>
<keyword evidence="10 17" id="KW-0520">NAD</keyword>
<evidence type="ECO:0000256" key="8">
    <source>
        <dbReference type="ARBA" id="ARBA00022857"/>
    </source>
</evidence>
<evidence type="ECO:0000256" key="16">
    <source>
        <dbReference type="ARBA" id="ARBA00049209"/>
    </source>
</evidence>
<evidence type="ECO:0000256" key="7">
    <source>
        <dbReference type="ARBA" id="ARBA00022840"/>
    </source>
</evidence>
<dbReference type="GO" id="GO:0052855">
    <property type="term" value="F:ADP-dependent NAD(P)H-hydrate dehydratase activity"/>
    <property type="evidence" value="ECO:0007669"/>
    <property type="project" value="UniProtKB-UniRule"/>
</dbReference>
<comment type="similarity">
    <text evidence="4 18">In the C-terminal section; belongs to the NnrD/CARKD family.</text>
</comment>
<evidence type="ECO:0000256" key="4">
    <source>
        <dbReference type="ARBA" id="ARBA00009524"/>
    </source>
</evidence>
<comment type="function">
    <text evidence="17">Catalyzes the dehydration of the S-form of NAD(P)HX at the expense of ADP, which is converted to AMP. Together with NAD(P)HX epimerase, which catalyzes the epimerization of the S- and R-forms, the enzyme allows the repair of both epimers of NAD(P)HX, a damaged form of NAD(P)H that is a result of enzymatic or heat-dependent hydration.</text>
</comment>
<dbReference type="PIRSF" id="PIRSF017184">
    <property type="entry name" value="Nnr"/>
    <property type="match status" value="1"/>
</dbReference>
<feature type="domain" description="YjeF C-terminal" evidence="19">
    <location>
        <begin position="230"/>
        <end position="499"/>
    </location>
</feature>
<keyword evidence="21" id="KW-0808">Transferase</keyword>
<dbReference type="GO" id="GO:0052856">
    <property type="term" value="F:NAD(P)HX epimerase activity"/>
    <property type="evidence" value="ECO:0007669"/>
    <property type="project" value="UniProtKB-EC"/>
</dbReference>
<evidence type="ECO:0000256" key="2">
    <source>
        <dbReference type="ARBA" id="ARBA00000909"/>
    </source>
</evidence>
<evidence type="ECO:0000256" key="18">
    <source>
        <dbReference type="PIRNR" id="PIRNR017184"/>
    </source>
</evidence>
<feature type="binding site" evidence="17">
    <location>
        <position position="376"/>
    </location>
    <ligand>
        <name>(6S)-NADPHX</name>
        <dbReference type="ChEBI" id="CHEBI:64076"/>
    </ligand>
</feature>
<evidence type="ECO:0000256" key="13">
    <source>
        <dbReference type="ARBA" id="ARBA00023268"/>
    </source>
</evidence>
<gene>
    <name evidence="17" type="primary">nnrD</name>
    <name evidence="21" type="ORF">SPM_000215</name>
</gene>
<evidence type="ECO:0000259" key="19">
    <source>
        <dbReference type="PROSITE" id="PS51383"/>
    </source>
</evidence>
<dbReference type="NCBIfam" id="TIGR00197">
    <property type="entry name" value="yjeF_nterm"/>
    <property type="match status" value="1"/>
</dbReference>
<dbReference type="Gene3D" id="3.40.1190.20">
    <property type="match status" value="1"/>
</dbReference>
<protein>
    <recommendedName>
        <fullName evidence="17">ADP-dependent (S)-NAD(P)H-hydrate dehydratase</fullName>
        <ecNumber evidence="17">4.2.1.136</ecNumber>
    </recommendedName>
    <alternativeName>
        <fullName evidence="17">ADP-dependent NAD(P)HX dehydratase</fullName>
    </alternativeName>
</protein>
<keyword evidence="7 17" id="KW-0067">ATP-binding</keyword>
<dbReference type="InterPro" id="IPR030677">
    <property type="entry name" value="Nnr"/>
</dbReference>
<comment type="caution">
    <text evidence="21">The sequence shown here is derived from an EMBL/GenBank/DDBJ whole genome shotgun (WGS) entry which is preliminary data.</text>
</comment>
<dbReference type="PANTHER" id="PTHR12592:SF0">
    <property type="entry name" value="ATP-DEPENDENT (S)-NAD(P)H-HYDRATE DEHYDRATASE"/>
    <property type="match status" value="1"/>
</dbReference>
<keyword evidence="11 18" id="KW-0413">Isomerase</keyword>
<feature type="binding site" evidence="17">
    <location>
        <position position="265"/>
    </location>
    <ligand>
        <name>(6S)-NADPHX</name>
        <dbReference type="ChEBI" id="CHEBI:64076"/>
    </ligand>
</feature>
<dbReference type="RefSeq" id="WP_004027588.1">
    <property type="nucleotide sequence ID" value="NZ_AGBZ02000001.1"/>
</dbReference>
<dbReference type="HAMAP" id="MF_01965">
    <property type="entry name" value="NADHX_dehydratase"/>
    <property type="match status" value="1"/>
</dbReference>
<evidence type="ECO:0000256" key="11">
    <source>
        <dbReference type="ARBA" id="ARBA00023235"/>
    </source>
</evidence>